<keyword evidence="7" id="KW-0436">Ligase</keyword>
<dbReference type="Pfam" id="PF04932">
    <property type="entry name" value="Wzy_C"/>
    <property type="match status" value="1"/>
</dbReference>
<dbReference type="PANTHER" id="PTHR37422">
    <property type="entry name" value="TEICHURONIC ACID BIOSYNTHESIS PROTEIN TUAE"/>
    <property type="match status" value="1"/>
</dbReference>
<proteinExistence type="predicted"/>
<dbReference type="InterPro" id="IPR051533">
    <property type="entry name" value="WaaL-like"/>
</dbReference>
<name>A0ABT5QNB1_9GAMM</name>
<evidence type="ECO:0000256" key="1">
    <source>
        <dbReference type="ARBA" id="ARBA00004141"/>
    </source>
</evidence>
<feature type="transmembrane region" description="Helical" evidence="5">
    <location>
        <begin position="230"/>
        <end position="255"/>
    </location>
</feature>
<keyword evidence="2 5" id="KW-0812">Transmembrane</keyword>
<feature type="transmembrane region" description="Helical" evidence="5">
    <location>
        <begin position="65"/>
        <end position="82"/>
    </location>
</feature>
<evidence type="ECO:0000313" key="8">
    <source>
        <dbReference type="Proteomes" id="UP001149821"/>
    </source>
</evidence>
<organism evidence="7 8">
    <name type="scientific">Enterovibrio qingdaonensis</name>
    <dbReference type="NCBI Taxonomy" id="2899818"/>
    <lineage>
        <taxon>Bacteria</taxon>
        <taxon>Pseudomonadati</taxon>
        <taxon>Pseudomonadota</taxon>
        <taxon>Gammaproteobacteria</taxon>
        <taxon>Vibrionales</taxon>
        <taxon>Vibrionaceae</taxon>
        <taxon>Enterovibrio</taxon>
    </lineage>
</organism>
<evidence type="ECO:0000256" key="2">
    <source>
        <dbReference type="ARBA" id="ARBA00022692"/>
    </source>
</evidence>
<feature type="transmembrane region" description="Helical" evidence="5">
    <location>
        <begin position="349"/>
        <end position="370"/>
    </location>
</feature>
<evidence type="ECO:0000256" key="5">
    <source>
        <dbReference type="SAM" id="Phobius"/>
    </source>
</evidence>
<feature type="domain" description="O-antigen ligase-related" evidence="6">
    <location>
        <begin position="189"/>
        <end position="329"/>
    </location>
</feature>
<comment type="subcellular location">
    <subcellularLocation>
        <location evidence="1">Membrane</location>
        <topology evidence="1">Multi-pass membrane protein</topology>
    </subcellularLocation>
</comment>
<dbReference type="PANTHER" id="PTHR37422:SF13">
    <property type="entry name" value="LIPOPOLYSACCHARIDE BIOSYNTHESIS PROTEIN PA4999-RELATED"/>
    <property type="match status" value="1"/>
</dbReference>
<dbReference type="Proteomes" id="UP001149821">
    <property type="component" value="Unassembled WGS sequence"/>
</dbReference>
<gene>
    <name evidence="7" type="ORF">LRP49_14475</name>
</gene>
<feature type="transmembrane region" description="Helical" evidence="5">
    <location>
        <begin position="32"/>
        <end position="53"/>
    </location>
</feature>
<feature type="transmembrane region" description="Helical" evidence="5">
    <location>
        <begin position="317"/>
        <end position="337"/>
    </location>
</feature>
<evidence type="ECO:0000256" key="4">
    <source>
        <dbReference type="ARBA" id="ARBA00023136"/>
    </source>
</evidence>
<feature type="transmembrane region" description="Helical" evidence="5">
    <location>
        <begin position="163"/>
        <end position="181"/>
    </location>
</feature>
<protein>
    <submittedName>
        <fullName evidence="7">O-antigen ligase family protein</fullName>
    </submittedName>
</protein>
<keyword evidence="4 5" id="KW-0472">Membrane</keyword>
<dbReference type="EMBL" id="JAJUBB010000010">
    <property type="protein sequence ID" value="MDD1782374.1"/>
    <property type="molecule type" value="Genomic_DNA"/>
</dbReference>
<feature type="transmembrane region" description="Helical" evidence="5">
    <location>
        <begin position="7"/>
        <end position="26"/>
    </location>
</feature>
<dbReference type="RefSeq" id="WP_274143016.1">
    <property type="nucleotide sequence ID" value="NZ_JAJUBB010000010.1"/>
</dbReference>
<accession>A0ABT5QNB1</accession>
<keyword evidence="3 5" id="KW-1133">Transmembrane helix</keyword>
<dbReference type="InterPro" id="IPR007016">
    <property type="entry name" value="O-antigen_ligase-rel_domated"/>
</dbReference>
<feature type="transmembrane region" description="Helical" evidence="5">
    <location>
        <begin position="188"/>
        <end position="218"/>
    </location>
</feature>
<evidence type="ECO:0000256" key="3">
    <source>
        <dbReference type="ARBA" id="ARBA00022989"/>
    </source>
</evidence>
<dbReference type="GO" id="GO:0016874">
    <property type="term" value="F:ligase activity"/>
    <property type="evidence" value="ECO:0007669"/>
    <property type="project" value="UniProtKB-KW"/>
</dbReference>
<feature type="transmembrane region" description="Helical" evidence="5">
    <location>
        <begin position="88"/>
        <end position="109"/>
    </location>
</feature>
<feature type="transmembrane region" description="Helical" evidence="5">
    <location>
        <begin position="267"/>
        <end position="289"/>
    </location>
</feature>
<reference evidence="7" key="1">
    <citation type="submission" date="2021-12" db="EMBL/GenBank/DDBJ databases">
        <title>Enterovibrio ZSDZ35 sp. nov. and Enterovibrio ZSDZ42 sp. nov., isolated from coastal seawater in Qingdao.</title>
        <authorList>
            <person name="Zhang P."/>
        </authorList>
    </citation>
    <scope>NUCLEOTIDE SEQUENCE</scope>
    <source>
        <strain evidence="7">ZSDZ35</strain>
    </source>
</reference>
<keyword evidence="8" id="KW-1185">Reference proteome</keyword>
<feature type="transmembrane region" description="Helical" evidence="5">
    <location>
        <begin position="116"/>
        <end position="135"/>
    </location>
</feature>
<comment type="caution">
    <text evidence="7">The sequence shown here is derived from an EMBL/GenBank/DDBJ whole genome shotgun (WGS) entry which is preliminary data.</text>
</comment>
<evidence type="ECO:0000259" key="6">
    <source>
        <dbReference type="Pfam" id="PF04932"/>
    </source>
</evidence>
<sequence>MEFSRMLSYYMGLGVLFFSGFFLFFFDAENPSATYSIISAQFYFVSGVLIFLYRKEAVKYIVHSPYPLLICLLSIASILWSFEPSQAIMRSIALTGTFCFALCLILVFDWDELLKVLILPLIFAAIASIFVSILVPSIGVDDGSNVAEHAGLWHGTFGFKNRLGRVMGLFAVILVAQNVLLRNYRNSMLAIVLFVLLMTGSSTPILAVSFIVLLKLYFAISHRITTHIKIIIAILSIYCLALVPIAIEFVIIDLMGKDLSGSGRVDMWVDILLSIDSPILGYGFGGGFWGEFGYANGLIDPRYILLGHAHNGFVDTLIELGIFGVFFYFMLLLKCLIDSLRNYRTQGEYFLLPLFLSVFFIIYSVTGSAYIKQNNILFILACLAAFLPYKKVK</sequence>
<evidence type="ECO:0000313" key="7">
    <source>
        <dbReference type="EMBL" id="MDD1782374.1"/>
    </source>
</evidence>